<dbReference type="Proteomes" id="UP000294418">
    <property type="component" value="Chromosome"/>
</dbReference>
<evidence type="ECO:0000256" key="2">
    <source>
        <dbReference type="ARBA" id="ARBA00022490"/>
    </source>
</evidence>
<gene>
    <name evidence="9 15" type="primary">leuS</name>
    <name evidence="15" type="ORF">ERCILAFE3058_301</name>
</gene>
<feature type="binding site" evidence="9">
    <location>
        <position position="622"/>
    </location>
    <ligand>
        <name>ATP</name>
        <dbReference type="ChEBI" id="CHEBI:30616"/>
    </ligand>
</feature>
<evidence type="ECO:0000256" key="9">
    <source>
        <dbReference type="HAMAP-Rule" id="MF_00049"/>
    </source>
</evidence>
<evidence type="ECO:0000256" key="4">
    <source>
        <dbReference type="ARBA" id="ARBA00022741"/>
    </source>
</evidence>
<dbReference type="InterPro" id="IPR014729">
    <property type="entry name" value="Rossmann-like_a/b/a_fold"/>
</dbReference>
<feature type="short sequence motif" description="'KMSKS' region" evidence="9">
    <location>
        <begin position="619"/>
        <end position="623"/>
    </location>
</feature>
<evidence type="ECO:0000256" key="3">
    <source>
        <dbReference type="ARBA" id="ARBA00022598"/>
    </source>
</evidence>
<feature type="short sequence motif" description="'HIGH' region" evidence="9">
    <location>
        <begin position="42"/>
        <end position="52"/>
    </location>
</feature>
<dbReference type="EMBL" id="LR217720">
    <property type="protein sequence ID" value="VFP84218.1"/>
    <property type="molecule type" value="Genomic_DNA"/>
</dbReference>
<sequence length="861" mass="98793">MKEQYDHKEIESRVQKHWEIHQTFQVTEEKDKEKYYCLSMIPYPSGHLHMGHVRNYTIGDVLSRYQRMLGKNVLQPIGWDAFGLPAETAALENNTAPASWTYSNIQYMKNQLKLLGFSYDWSREITTCHPEYYLWEQLFFTQLYQKGLVYKKTSPVNWCPHDMTILANEQVVNGCCWRCHSVVENKEIPQWFIKITDYADELLNDLDTLVGWPENVKTMQKNWIGRSEGIEINCKILHSKKTISIYTTRPDTLMGATYIAVAANHPILHQDATKNPLLHQFIQTCYKRKISEAELTKIETKGILTSLLIKHPLTGERLSVWATNYVMMEYGTGSILGVPAHNQKDWEFAKKYQIPIKPVILNANGSVPDLSKGAMTDKGITFNSGAFNGLSYEKALIAITTQLAKDDIGKRAVYYRLRDWGVSRQRYWGVPIPMLTLEDGRTITVPEDKLPVLLPENNLTNRVSVPLNTDTEWAKVIVNGQPALRETDTFDTFMESAWYYARYSCPDYKNGMLDPAAANYWLPVDQYVGGIEHAIMHLLYFRFFHKLLRDAGLVHSDEPVKRLLCQGMVLSDAFYVTGNNGECHWVAPDNLIIQRDHKGRIIHATDPSGKKVYYAGMMKMSKSKKNGIDTQIMVDRYGADTVRLFMMFAAPLDATLEWQESGVEGAYRFLKRIWKLVWQHTHTRIALISASNSTDHELTALRHHLNKTIYKVSRDIEHRQTFHTAIAAIMTLTNKLIQAPRNTTEAQIFMQEALTAIVRMLHPFTPHISFVLWKALGGKGEIDYAPWPQVDKTAMVEEKVLVVIQINGRVRGKIMVAANSHQDHIRSLAQKDPTIWKYLRHTKVQKVIYVPGKLLNLVVSA</sequence>
<dbReference type="FunFam" id="1.10.730.10:FF:000002">
    <property type="entry name" value="Leucine--tRNA ligase"/>
    <property type="match status" value="1"/>
</dbReference>
<evidence type="ECO:0000259" key="12">
    <source>
        <dbReference type="Pfam" id="PF08264"/>
    </source>
</evidence>
<dbReference type="PANTHER" id="PTHR43740">
    <property type="entry name" value="LEUCYL-TRNA SYNTHETASE"/>
    <property type="match status" value="1"/>
</dbReference>
<dbReference type="SUPFAM" id="SSF47323">
    <property type="entry name" value="Anticodon-binding domain of a subclass of class I aminoacyl-tRNA synthetases"/>
    <property type="match status" value="1"/>
</dbReference>
<evidence type="ECO:0000256" key="10">
    <source>
        <dbReference type="RuleBase" id="RU363035"/>
    </source>
</evidence>
<dbReference type="Gene3D" id="2.20.28.290">
    <property type="match status" value="1"/>
</dbReference>
<dbReference type="GO" id="GO:0002161">
    <property type="term" value="F:aminoacyl-tRNA deacylase activity"/>
    <property type="evidence" value="ECO:0007669"/>
    <property type="project" value="InterPro"/>
</dbReference>
<dbReference type="Pfam" id="PF13603">
    <property type="entry name" value="tRNA-synt_1_2"/>
    <property type="match status" value="1"/>
</dbReference>
<feature type="domain" description="Leucyl-tRNA synthetase editing" evidence="14">
    <location>
        <begin position="221"/>
        <end position="403"/>
    </location>
</feature>
<evidence type="ECO:0000259" key="14">
    <source>
        <dbReference type="Pfam" id="PF13603"/>
    </source>
</evidence>
<dbReference type="InterPro" id="IPR009080">
    <property type="entry name" value="tRNAsynth_Ia_anticodon-bd"/>
</dbReference>
<evidence type="ECO:0000313" key="15">
    <source>
        <dbReference type="EMBL" id="VFP84218.1"/>
    </source>
</evidence>
<dbReference type="SUPFAM" id="SSF52374">
    <property type="entry name" value="Nucleotidylyl transferase"/>
    <property type="match status" value="1"/>
</dbReference>
<keyword evidence="2 9" id="KW-0963">Cytoplasm</keyword>
<comment type="catalytic activity">
    <reaction evidence="8 9">
        <text>tRNA(Leu) + L-leucine + ATP = L-leucyl-tRNA(Leu) + AMP + diphosphate</text>
        <dbReference type="Rhea" id="RHEA:11688"/>
        <dbReference type="Rhea" id="RHEA-COMP:9613"/>
        <dbReference type="Rhea" id="RHEA-COMP:9622"/>
        <dbReference type="ChEBI" id="CHEBI:30616"/>
        <dbReference type="ChEBI" id="CHEBI:33019"/>
        <dbReference type="ChEBI" id="CHEBI:57427"/>
        <dbReference type="ChEBI" id="CHEBI:78442"/>
        <dbReference type="ChEBI" id="CHEBI:78494"/>
        <dbReference type="ChEBI" id="CHEBI:456215"/>
        <dbReference type="EC" id="6.1.1.4"/>
    </reaction>
</comment>
<dbReference type="OrthoDB" id="9810365at2"/>
<dbReference type="GO" id="GO:0005829">
    <property type="term" value="C:cytosol"/>
    <property type="evidence" value="ECO:0007669"/>
    <property type="project" value="TreeGrafter"/>
</dbReference>
<feature type="domain" description="Aminoacyl-tRNA synthetase class Ia" evidence="11">
    <location>
        <begin position="619"/>
        <end position="653"/>
    </location>
</feature>
<dbReference type="InterPro" id="IPR001412">
    <property type="entry name" value="aa-tRNA-synth_I_CS"/>
</dbReference>
<dbReference type="PROSITE" id="PS00178">
    <property type="entry name" value="AA_TRNA_LIGASE_I"/>
    <property type="match status" value="1"/>
</dbReference>
<dbReference type="PRINTS" id="PR00985">
    <property type="entry name" value="TRNASYNTHLEU"/>
</dbReference>
<dbReference type="InterPro" id="IPR002302">
    <property type="entry name" value="Leu-tRNA-ligase"/>
</dbReference>
<keyword evidence="3 9" id="KW-0436">Ligase</keyword>
<evidence type="ECO:0000256" key="1">
    <source>
        <dbReference type="ARBA" id="ARBA00005594"/>
    </source>
</evidence>
<dbReference type="HAMAP" id="MF_00049_B">
    <property type="entry name" value="Leu_tRNA_synth_B"/>
    <property type="match status" value="1"/>
</dbReference>
<dbReference type="InterPro" id="IPR002300">
    <property type="entry name" value="aa-tRNA-synth_Ia"/>
</dbReference>
<comment type="subcellular location">
    <subcellularLocation>
        <location evidence="9">Cytoplasm</location>
    </subcellularLocation>
</comment>
<dbReference type="CDD" id="cd00812">
    <property type="entry name" value="LeuRS_core"/>
    <property type="match status" value="1"/>
</dbReference>
<dbReference type="FunFam" id="2.20.28.290:FF:000001">
    <property type="entry name" value="Leucine--tRNA ligase"/>
    <property type="match status" value="1"/>
</dbReference>
<dbReference type="Gene3D" id="1.10.730.10">
    <property type="entry name" value="Isoleucyl-tRNA Synthetase, Domain 1"/>
    <property type="match status" value="1"/>
</dbReference>
<evidence type="ECO:0000256" key="8">
    <source>
        <dbReference type="ARBA" id="ARBA00047469"/>
    </source>
</evidence>
<comment type="similarity">
    <text evidence="1 9 10">Belongs to the class-I aminoacyl-tRNA synthetase family.</text>
</comment>
<evidence type="ECO:0000256" key="5">
    <source>
        <dbReference type="ARBA" id="ARBA00022840"/>
    </source>
</evidence>
<dbReference type="InterPro" id="IPR013155">
    <property type="entry name" value="M/V/L/I-tRNA-synth_anticd-bd"/>
</dbReference>
<dbReference type="InterPro" id="IPR025709">
    <property type="entry name" value="Leu_tRNA-synth_edit"/>
</dbReference>
<feature type="domain" description="Methionyl/Leucyl tRNA synthetase" evidence="13">
    <location>
        <begin position="39"/>
        <end position="181"/>
    </location>
</feature>
<evidence type="ECO:0000256" key="6">
    <source>
        <dbReference type="ARBA" id="ARBA00022917"/>
    </source>
</evidence>
<dbReference type="RefSeq" id="WP_157989716.1">
    <property type="nucleotide sequence ID" value="NZ_LR217720.1"/>
</dbReference>
<keyword evidence="5 9" id="KW-0067">ATP-binding</keyword>
<feature type="domain" description="Methionyl/Valyl/Leucyl/Isoleucyl-tRNA synthetase anticodon-binding" evidence="12">
    <location>
        <begin position="701"/>
        <end position="821"/>
    </location>
</feature>
<keyword evidence="7 9" id="KW-0030">Aminoacyl-tRNA synthetase</keyword>
<feature type="domain" description="Aminoacyl-tRNA synthetase class Ia" evidence="11">
    <location>
        <begin position="417"/>
        <end position="571"/>
    </location>
</feature>
<dbReference type="InterPro" id="IPR009008">
    <property type="entry name" value="Val/Leu/Ile-tRNA-synth_edit"/>
</dbReference>
<dbReference type="GO" id="GO:0005524">
    <property type="term" value="F:ATP binding"/>
    <property type="evidence" value="ECO:0007669"/>
    <property type="project" value="UniProtKB-UniRule"/>
</dbReference>
<name>A0A451DCP7_9GAMM</name>
<proteinExistence type="inferred from homology"/>
<dbReference type="SUPFAM" id="SSF50677">
    <property type="entry name" value="ValRS/IleRS/LeuRS editing domain"/>
    <property type="match status" value="1"/>
</dbReference>
<dbReference type="AlphaFoldDB" id="A0A451DCP7"/>
<dbReference type="Gene3D" id="3.10.20.590">
    <property type="match status" value="1"/>
</dbReference>
<dbReference type="Pfam" id="PF09334">
    <property type="entry name" value="tRNA-synt_1g"/>
    <property type="match status" value="1"/>
</dbReference>
<dbReference type="EC" id="6.1.1.4" evidence="9"/>
<dbReference type="CDD" id="cd07958">
    <property type="entry name" value="Anticodon_Ia_Leu_BEm"/>
    <property type="match status" value="1"/>
</dbReference>
<reference evidence="15 16" key="1">
    <citation type="submission" date="2019-02" db="EMBL/GenBank/DDBJ databases">
        <authorList>
            <person name="Manzano-Marin A."/>
            <person name="Manzano-Marin A."/>
        </authorList>
    </citation>
    <scope>NUCLEOTIDE SEQUENCE [LARGE SCALE GENOMIC DNA]</scope>
    <source>
        <strain evidence="15 16">ErCilaricifoliae</strain>
    </source>
</reference>
<evidence type="ECO:0000256" key="7">
    <source>
        <dbReference type="ARBA" id="ARBA00023146"/>
    </source>
</evidence>
<keyword evidence="6 9" id="KW-0648">Protein biosynthesis</keyword>
<dbReference type="Pfam" id="PF00133">
    <property type="entry name" value="tRNA-synt_1"/>
    <property type="match status" value="2"/>
</dbReference>
<dbReference type="NCBIfam" id="TIGR00396">
    <property type="entry name" value="leuS_bact"/>
    <property type="match status" value="1"/>
</dbReference>
<dbReference type="Gene3D" id="3.40.50.620">
    <property type="entry name" value="HUPs"/>
    <property type="match status" value="2"/>
</dbReference>
<evidence type="ECO:0000259" key="13">
    <source>
        <dbReference type="Pfam" id="PF09334"/>
    </source>
</evidence>
<evidence type="ECO:0000313" key="16">
    <source>
        <dbReference type="Proteomes" id="UP000294418"/>
    </source>
</evidence>
<dbReference type="GO" id="GO:0006429">
    <property type="term" value="P:leucyl-tRNA aminoacylation"/>
    <property type="evidence" value="ECO:0007669"/>
    <property type="project" value="UniProtKB-UniRule"/>
</dbReference>
<dbReference type="GO" id="GO:0004823">
    <property type="term" value="F:leucine-tRNA ligase activity"/>
    <property type="evidence" value="ECO:0007669"/>
    <property type="project" value="UniProtKB-UniRule"/>
</dbReference>
<evidence type="ECO:0000259" key="11">
    <source>
        <dbReference type="Pfam" id="PF00133"/>
    </source>
</evidence>
<dbReference type="FunFam" id="3.90.740.10:FF:000012">
    <property type="entry name" value="Leucine--tRNA ligase"/>
    <property type="match status" value="1"/>
</dbReference>
<dbReference type="FunFam" id="3.40.50.620:FF:000003">
    <property type="entry name" value="Leucine--tRNA ligase"/>
    <property type="match status" value="1"/>
</dbReference>
<dbReference type="PANTHER" id="PTHR43740:SF2">
    <property type="entry name" value="LEUCINE--TRNA LIGASE, MITOCHONDRIAL"/>
    <property type="match status" value="1"/>
</dbReference>
<protein>
    <recommendedName>
        <fullName evidence="9">Leucine--tRNA ligase</fullName>
        <ecNumber evidence="9">6.1.1.4</ecNumber>
    </recommendedName>
    <alternativeName>
        <fullName evidence="9">Leucyl-tRNA synthetase</fullName>
        <shortName evidence="9">LeuRS</shortName>
    </alternativeName>
</protein>
<keyword evidence="4 9" id="KW-0547">Nucleotide-binding</keyword>
<dbReference type="InterPro" id="IPR015413">
    <property type="entry name" value="Methionyl/Leucyl_tRNA_Synth"/>
</dbReference>
<organism evidence="15 16">
    <name type="scientific">Candidatus Erwinia haradaeae</name>
    <dbReference type="NCBI Taxonomy" id="1922217"/>
    <lineage>
        <taxon>Bacteria</taxon>
        <taxon>Pseudomonadati</taxon>
        <taxon>Pseudomonadota</taxon>
        <taxon>Gammaproteobacteria</taxon>
        <taxon>Enterobacterales</taxon>
        <taxon>Erwiniaceae</taxon>
        <taxon>Erwinia</taxon>
    </lineage>
</organism>
<dbReference type="FunFam" id="3.40.50.620:FF:000051">
    <property type="entry name" value="Leucine--tRNA ligase"/>
    <property type="match status" value="1"/>
</dbReference>
<accession>A0A451DCP7</accession>
<dbReference type="Pfam" id="PF08264">
    <property type="entry name" value="Anticodon_1"/>
    <property type="match status" value="1"/>
</dbReference>